<feature type="non-terminal residue" evidence="3">
    <location>
        <position position="59"/>
    </location>
</feature>
<accession>X1LZV3</accession>
<dbReference type="InterPro" id="IPR001107">
    <property type="entry name" value="Band_7"/>
</dbReference>
<reference evidence="3" key="1">
    <citation type="journal article" date="2014" name="Front. Microbiol.">
        <title>High frequency of phylogenetically diverse reductive dehalogenase-homologous genes in deep subseafloor sedimentary metagenomes.</title>
        <authorList>
            <person name="Kawai M."/>
            <person name="Futagami T."/>
            <person name="Toyoda A."/>
            <person name="Takaki Y."/>
            <person name="Nishi S."/>
            <person name="Hori S."/>
            <person name="Arai W."/>
            <person name="Tsubouchi T."/>
            <person name="Morono Y."/>
            <person name="Uchiyama I."/>
            <person name="Ito T."/>
            <person name="Fujiyama A."/>
            <person name="Inagaki F."/>
            <person name="Takami H."/>
        </authorList>
    </citation>
    <scope>NUCLEOTIDE SEQUENCE</scope>
    <source>
        <strain evidence="3">Expedition CK06-06</strain>
    </source>
</reference>
<evidence type="ECO:0000259" key="2">
    <source>
        <dbReference type="Pfam" id="PF01145"/>
    </source>
</evidence>
<sequence length="59" mass="7017">MPQYGIEIIDVRIKRINYVEAVRRKVYERMISERKRAAEKYRSEGQGKKAGIEGEMEKE</sequence>
<name>X1LZV3_9ZZZZ</name>
<evidence type="ECO:0000256" key="1">
    <source>
        <dbReference type="SAM" id="MobiDB-lite"/>
    </source>
</evidence>
<feature type="domain" description="Band 7" evidence="2">
    <location>
        <begin position="1"/>
        <end position="46"/>
    </location>
</feature>
<comment type="caution">
    <text evidence="3">The sequence shown here is derived from an EMBL/GenBank/DDBJ whole genome shotgun (WGS) entry which is preliminary data.</text>
</comment>
<organism evidence="3">
    <name type="scientific">marine sediment metagenome</name>
    <dbReference type="NCBI Taxonomy" id="412755"/>
    <lineage>
        <taxon>unclassified sequences</taxon>
        <taxon>metagenomes</taxon>
        <taxon>ecological metagenomes</taxon>
    </lineage>
</organism>
<protein>
    <recommendedName>
        <fullName evidence="2">Band 7 domain-containing protein</fullName>
    </recommendedName>
</protein>
<proteinExistence type="predicted"/>
<evidence type="ECO:0000313" key="3">
    <source>
        <dbReference type="EMBL" id="GAI07940.1"/>
    </source>
</evidence>
<dbReference type="AlphaFoldDB" id="X1LZV3"/>
<feature type="region of interest" description="Disordered" evidence="1">
    <location>
        <begin position="36"/>
        <end position="59"/>
    </location>
</feature>
<gene>
    <name evidence="3" type="ORF">S06H3_19672</name>
</gene>
<dbReference type="EMBL" id="BARV01010094">
    <property type="protein sequence ID" value="GAI07940.1"/>
    <property type="molecule type" value="Genomic_DNA"/>
</dbReference>
<dbReference type="PANTHER" id="PTHR42911:SF1">
    <property type="entry name" value="MODULATOR OF FTSH PROTEASE HFLC"/>
    <property type="match status" value="1"/>
</dbReference>
<dbReference type="Pfam" id="PF01145">
    <property type="entry name" value="Band_7"/>
    <property type="match status" value="1"/>
</dbReference>
<dbReference type="InterPro" id="IPR036013">
    <property type="entry name" value="Band_7/SPFH_dom_sf"/>
</dbReference>
<dbReference type="SUPFAM" id="SSF117892">
    <property type="entry name" value="Band 7/SPFH domain"/>
    <property type="match status" value="1"/>
</dbReference>
<dbReference type="Gene3D" id="3.30.479.30">
    <property type="entry name" value="Band 7 domain"/>
    <property type="match status" value="1"/>
</dbReference>
<dbReference type="PANTHER" id="PTHR42911">
    <property type="entry name" value="MODULATOR OF FTSH PROTEASE HFLC"/>
    <property type="match status" value="1"/>
</dbReference>